<dbReference type="SUPFAM" id="SSF53474">
    <property type="entry name" value="alpha/beta-Hydrolases"/>
    <property type="match status" value="1"/>
</dbReference>
<dbReference type="InterPro" id="IPR013221">
    <property type="entry name" value="Mur_ligase_cen"/>
</dbReference>
<name>A0A3A4ZDE0_UNCKA</name>
<dbReference type="InterPro" id="IPR051046">
    <property type="entry name" value="MurCDEF_CellWall_CoF430Synth"/>
</dbReference>
<evidence type="ECO:0000259" key="4">
    <source>
        <dbReference type="Pfam" id="PF00561"/>
    </source>
</evidence>
<protein>
    <submittedName>
        <fullName evidence="6">Alpha/beta fold hydrolase</fullName>
    </submittedName>
</protein>
<gene>
    <name evidence="6" type="ORF">C4561_02890</name>
</gene>
<evidence type="ECO:0000313" key="6">
    <source>
        <dbReference type="EMBL" id="RJR27088.1"/>
    </source>
</evidence>
<keyword evidence="3" id="KW-0067">ATP-binding</keyword>
<dbReference type="GO" id="GO:0016787">
    <property type="term" value="F:hydrolase activity"/>
    <property type="evidence" value="ECO:0007669"/>
    <property type="project" value="UniProtKB-KW"/>
</dbReference>
<dbReference type="Gene3D" id="3.40.50.1820">
    <property type="entry name" value="alpha/beta hydrolase"/>
    <property type="match status" value="1"/>
</dbReference>
<dbReference type="PRINTS" id="PR00111">
    <property type="entry name" value="ABHYDROLASE"/>
</dbReference>
<dbReference type="InterPro" id="IPR036565">
    <property type="entry name" value="Mur-like_cat_sf"/>
</dbReference>
<dbReference type="SUPFAM" id="SSF53623">
    <property type="entry name" value="MurD-like peptide ligases, catalytic domain"/>
    <property type="match status" value="1"/>
</dbReference>
<dbReference type="SUPFAM" id="SSF63418">
    <property type="entry name" value="MurE/MurF N-terminal domain"/>
    <property type="match status" value="1"/>
</dbReference>
<dbReference type="GO" id="GO:0005524">
    <property type="term" value="F:ATP binding"/>
    <property type="evidence" value="ECO:0007669"/>
    <property type="project" value="UniProtKB-KW"/>
</dbReference>
<keyword evidence="2" id="KW-0547">Nucleotide-binding</keyword>
<dbReference type="Pfam" id="PF00561">
    <property type="entry name" value="Abhydrolase_1"/>
    <property type="match status" value="1"/>
</dbReference>
<feature type="domain" description="Mur ligase central" evidence="5">
    <location>
        <begin position="135"/>
        <end position="327"/>
    </location>
</feature>
<dbReference type="AlphaFoldDB" id="A0A3A4ZDE0"/>
<comment type="caution">
    <text evidence="6">The sequence shown here is derived from an EMBL/GenBank/DDBJ whole genome shotgun (WGS) entry which is preliminary data.</text>
</comment>
<dbReference type="PANTHER" id="PTHR43024">
    <property type="entry name" value="UDP-N-ACETYLMURAMOYL-TRIPEPTIDE--D-ALANYL-D-ALANINE LIGASE"/>
    <property type="match status" value="1"/>
</dbReference>
<accession>A0A3A4ZDE0</accession>
<keyword evidence="6" id="KW-0378">Hydrolase</keyword>
<evidence type="ECO:0000313" key="7">
    <source>
        <dbReference type="Proteomes" id="UP000265540"/>
    </source>
</evidence>
<dbReference type="PANTHER" id="PTHR43024:SF1">
    <property type="entry name" value="UDP-N-ACETYLMURAMOYL-TRIPEPTIDE--D-ALANYL-D-ALANINE LIGASE"/>
    <property type="match status" value="1"/>
</dbReference>
<dbReference type="Pfam" id="PF08245">
    <property type="entry name" value="Mur_ligase_M"/>
    <property type="match status" value="1"/>
</dbReference>
<keyword evidence="1" id="KW-0436">Ligase</keyword>
<dbReference type="EMBL" id="QZJF01000016">
    <property type="protein sequence ID" value="RJR27088.1"/>
    <property type="molecule type" value="Genomic_DNA"/>
</dbReference>
<sequence length="735" mass="82468">MNLNQKKLLVQILRDHCTNIKNTSVDLETIGPVLATSDSRKCVVNSVFFATRLPIEKYEERYWYMYKPNPGKYFFDGQPFIDNAIKNGAKIIVCEEFPDKIDSEVAYFKVANVIEFMGIAAKALLENLNTKIIAVTGSSGKTTVVHCINTVLQNSGLNINKLYTTRPTPITLPEMVFNLALSTAGVPYYLVIELPADRKGAIEKLCGIAPPDISLVFNIKEAHSKTLGGVEGIIEAKNEIIKCQKEKGTVILNKDDPNLAKSLKLSNELKKEIVTFGIKDGDIKGKVLEQFDISTLYQISVSGKNVSGNISLLGKSGLYTALAAVSVGYVLKINPQTIMDSLTNFIPMPGRMNWHILENGRIKLFSNYAKGTPTNTKHLLELIDELHWTGKRILVLGDFDFHEEEEMDEKAWNIINSKFDYVILSGIKAVKYAGHLKDNVKIITVNDKGSTIKKMQALSAGNERVYIVVNGNLEFKHSELVDDFLHVMDTTNKNTTVLLHGWGTSAKKWKLIEDSLNTAGLPTVSMQLPGFDLEEPKEAWGIPEYADFVIQKLSQMNIGKPYNFIGHSFGGRLAIYIASKYPDLVNKLILTNAAGVANRKDVKTEISKSFSVKNIKKFLRTMLPEKLYDRLLEIYVKFMGSPDYKRATPLMRKTLNKVVNMDLTAYLNSIDSKTLIIWGDKDTMTPLYEGEKLHKGIKNSNFVVIKDAGHNTFVTHSKEWLNEVIFFLKEKERDA</sequence>
<evidence type="ECO:0000256" key="1">
    <source>
        <dbReference type="ARBA" id="ARBA00022598"/>
    </source>
</evidence>
<dbReference type="InterPro" id="IPR000073">
    <property type="entry name" value="AB_hydrolase_1"/>
</dbReference>
<dbReference type="Gene3D" id="3.40.1390.10">
    <property type="entry name" value="MurE/MurF, N-terminal domain"/>
    <property type="match status" value="1"/>
</dbReference>
<organism evidence="6 7">
    <name type="scientific">candidate division WWE3 bacterium</name>
    <dbReference type="NCBI Taxonomy" id="2053526"/>
    <lineage>
        <taxon>Bacteria</taxon>
        <taxon>Katanobacteria</taxon>
    </lineage>
</organism>
<feature type="domain" description="AB hydrolase-1" evidence="4">
    <location>
        <begin position="497"/>
        <end position="716"/>
    </location>
</feature>
<evidence type="ECO:0000256" key="3">
    <source>
        <dbReference type="ARBA" id="ARBA00022840"/>
    </source>
</evidence>
<dbReference type="InterPro" id="IPR035911">
    <property type="entry name" value="MurE/MurF_N"/>
</dbReference>
<dbReference type="Gene3D" id="3.40.1190.10">
    <property type="entry name" value="Mur-like, catalytic domain"/>
    <property type="match status" value="1"/>
</dbReference>
<reference evidence="6 7" key="1">
    <citation type="journal article" date="2017" name="ISME J.">
        <title>Energy and carbon metabolisms in a deep terrestrial subsurface fluid microbial community.</title>
        <authorList>
            <person name="Momper L."/>
            <person name="Jungbluth S.P."/>
            <person name="Lee M.D."/>
            <person name="Amend J.P."/>
        </authorList>
    </citation>
    <scope>NUCLEOTIDE SEQUENCE [LARGE SCALE GENOMIC DNA]</scope>
    <source>
        <strain evidence="6">SURF_46</strain>
    </source>
</reference>
<dbReference type="Proteomes" id="UP000265540">
    <property type="component" value="Unassembled WGS sequence"/>
</dbReference>
<dbReference type="InterPro" id="IPR029058">
    <property type="entry name" value="AB_hydrolase_fold"/>
</dbReference>
<dbReference type="GO" id="GO:0016881">
    <property type="term" value="F:acid-amino acid ligase activity"/>
    <property type="evidence" value="ECO:0007669"/>
    <property type="project" value="InterPro"/>
</dbReference>
<evidence type="ECO:0000256" key="2">
    <source>
        <dbReference type="ARBA" id="ARBA00022741"/>
    </source>
</evidence>
<proteinExistence type="predicted"/>
<evidence type="ECO:0000259" key="5">
    <source>
        <dbReference type="Pfam" id="PF08245"/>
    </source>
</evidence>